<proteinExistence type="predicted"/>
<feature type="region of interest" description="Disordered" evidence="1">
    <location>
        <begin position="57"/>
        <end position="80"/>
    </location>
</feature>
<feature type="non-terminal residue" evidence="2">
    <location>
        <position position="1"/>
    </location>
</feature>
<evidence type="ECO:0000256" key="1">
    <source>
        <dbReference type="SAM" id="MobiDB-lite"/>
    </source>
</evidence>
<reference evidence="2" key="1">
    <citation type="journal article" date="2014" name="Front. Microbiol.">
        <title>High frequency of phylogenetically diverse reductive dehalogenase-homologous genes in deep subseafloor sedimentary metagenomes.</title>
        <authorList>
            <person name="Kawai M."/>
            <person name="Futagami T."/>
            <person name="Toyoda A."/>
            <person name="Takaki Y."/>
            <person name="Nishi S."/>
            <person name="Hori S."/>
            <person name="Arai W."/>
            <person name="Tsubouchi T."/>
            <person name="Morono Y."/>
            <person name="Uchiyama I."/>
            <person name="Ito T."/>
            <person name="Fujiyama A."/>
            <person name="Inagaki F."/>
            <person name="Takami H."/>
        </authorList>
    </citation>
    <scope>NUCLEOTIDE SEQUENCE</scope>
    <source>
        <strain evidence="2">Expedition CK06-06</strain>
    </source>
</reference>
<evidence type="ECO:0008006" key="3">
    <source>
        <dbReference type="Google" id="ProtNLM"/>
    </source>
</evidence>
<feature type="compositionally biased region" description="Acidic residues" evidence="1">
    <location>
        <begin position="60"/>
        <end position="79"/>
    </location>
</feature>
<sequence>WVAISAEEEDYIIKSNDEGTFEQEVKFEGGLNQILITAFDGDGTSIEEKLTVVFSTEFSKDEEEEEESSTETSEEEATEAADAIREKVQLKIEEARKNPKAYLGTVTDKAESNIQIKSLKEEILQVSVDEERVTFIKVAKTKSEVTFGDIAIGDFIIAMGYKNSDDVLEATRVLLTEAPEPTERKIVWGGVDSTKKGQLILTNQSGDQEYTVEPGDEITVTAIEDEETVEIKFTDIEEGQTLIVVGELEEEILEARRVH</sequence>
<comment type="caution">
    <text evidence="2">The sequence shown here is derived from an EMBL/GenBank/DDBJ whole genome shotgun (WGS) entry which is preliminary data.</text>
</comment>
<accession>X0XNV4</accession>
<name>X0XNV4_9ZZZZ</name>
<protein>
    <recommendedName>
        <fullName evidence="3">DUF5666 domain-containing protein</fullName>
    </recommendedName>
</protein>
<organism evidence="2">
    <name type="scientific">marine sediment metagenome</name>
    <dbReference type="NCBI Taxonomy" id="412755"/>
    <lineage>
        <taxon>unclassified sequences</taxon>
        <taxon>metagenomes</taxon>
        <taxon>ecological metagenomes</taxon>
    </lineage>
</organism>
<feature type="non-terminal residue" evidence="2">
    <location>
        <position position="259"/>
    </location>
</feature>
<gene>
    <name evidence="2" type="ORF">S01H1_53794</name>
</gene>
<dbReference type="EMBL" id="BARS01034853">
    <property type="protein sequence ID" value="GAG26646.1"/>
    <property type="molecule type" value="Genomic_DNA"/>
</dbReference>
<dbReference type="AlphaFoldDB" id="X0XNV4"/>
<evidence type="ECO:0000313" key="2">
    <source>
        <dbReference type="EMBL" id="GAG26646.1"/>
    </source>
</evidence>